<dbReference type="EMBL" id="VIFM01000026">
    <property type="protein sequence ID" value="TQF16299.1"/>
    <property type="molecule type" value="Genomic_DNA"/>
</dbReference>
<dbReference type="RefSeq" id="WP_141642062.1">
    <property type="nucleotide sequence ID" value="NZ_VIFM01000026.1"/>
</dbReference>
<protein>
    <recommendedName>
        <fullName evidence="4">Lipoprotein</fullName>
    </recommendedName>
</protein>
<feature type="compositionally biased region" description="Gly residues" evidence="1">
    <location>
        <begin position="319"/>
        <end position="329"/>
    </location>
</feature>
<organism evidence="2 3">
    <name type="scientific">Myxococcus llanfairpwllgwyngyllgogerychwyrndrobwllllantysiliogogogochensis</name>
    <dbReference type="NCBI Taxonomy" id="2590453"/>
    <lineage>
        <taxon>Bacteria</taxon>
        <taxon>Pseudomonadati</taxon>
        <taxon>Myxococcota</taxon>
        <taxon>Myxococcia</taxon>
        <taxon>Myxococcales</taxon>
        <taxon>Cystobacterineae</taxon>
        <taxon>Myxococcaceae</taxon>
        <taxon>Myxococcus</taxon>
    </lineage>
</organism>
<feature type="region of interest" description="Disordered" evidence="1">
    <location>
        <begin position="155"/>
        <end position="183"/>
    </location>
</feature>
<accession>A0A540X504</accession>
<proteinExistence type="predicted"/>
<name>A0A540X504_9BACT</name>
<evidence type="ECO:0008006" key="4">
    <source>
        <dbReference type="Google" id="ProtNLM"/>
    </source>
</evidence>
<gene>
    <name evidence="2" type="ORF">FJV41_09230</name>
</gene>
<dbReference type="AlphaFoldDB" id="A0A540X504"/>
<sequence>MKLKAGLLATALFGVGCGAEKDPGITEQQSQLAVASAVGEAQSADVPLGSRFLEGLPLEVRRWEHEGYQCDAEPETAKVEVCGQSFPSELHLSWADCQARTRGRGGCGWDRPQPPPDSGTPTSQPPSGEGPRGEGTGIVSSGSVDVVTAITSEEECAENAPLRFEQQSTHDITHTATDGQSTKMTGSIASVSVRVPGAQTLSRTVTFDTTRTNLDAQGTVVDSVHLTGTLEETFDPDATAPTRTSHGTLTATLADGSVSTVTQSGIVRVPPSDCAWPIAGTQERTLADGTTHTLVFGPECGQATLDGETLDLPSRPMGPGDGGFGGKRPGGPPPPRGPGGGGR</sequence>
<feature type="compositionally biased region" description="Polar residues" evidence="1">
    <location>
        <begin position="165"/>
        <end position="183"/>
    </location>
</feature>
<evidence type="ECO:0000256" key="1">
    <source>
        <dbReference type="SAM" id="MobiDB-lite"/>
    </source>
</evidence>
<dbReference type="Proteomes" id="UP000315369">
    <property type="component" value="Unassembled WGS sequence"/>
</dbReference>
<feature type="region of interest" description="Disordered" evidence="1">
    <location>
        <begin position="304"/>
        <end position="343"/>
    </location>
</feature>
<keyword evidence="3" id="KW-1185">Reference proteome</keyword>
<comment type="caution">
    <text evidence="2">The sequence shown here is derived from an EMBL/GenBank/DDBJ whole genome shotgun (WGS) entry which is preliminary data.</text>
</comment>
<reference evidence="2 3" key="1">
    <citation type="submission" date="2019-06" db="EMBL/GenBank/DDBJ databases">
        <authorList>
            <person name="Livingstone P."/>
            <person name="Whitworth D."/>
        </authorList>
    </citation>
    <scope>NUCLEOTIDE SEQUENCE [LARGE SCALE GENOMIC DNA]</scope>
    <source>
        <strain evidence="2 3">AM401</strain>
    </source>
</reference>
<feature type="region of interest" description="Disordered" evidence="1">
    <location>
        <begin position="103"/>
        <end position="140"/>
    </location>
</feature>
<evidence type="ECO:0000313" key="2">
    <source>
        <dbReference type="EMBL" id="TQF16299.1"/>
    </source>
</evidence>
<dbReference type="OrthoDB" id="5497496at2"/>
<dbReference type="PROSITE" id="PS51257">
    <property type="entry name" value="PROKAR_LIPOPROTEIN"/>
    <property type="match status" value="1"/>
</dbReference>
<evidence type="ECO:0000313" key="3">
    <source>
        <dbReference type="Proteomes" id="UP000315369"/>
    </source>
</evidence>